<protein>
    <recommendedName>
        <fullName evidence="3">EAL domain-containing protein</fullName>
    </recommendedName>
</protein>
<sequence>MGLSLEQGGKPLAAARHAGIAIELIGIDRGRDSALARAAGVKFGQGRLFVEPQCDRRATHSSHRVAYNYPS</sequence>
<organism evidence="1 2">
    <name type="scientific">Candidatus Dechloromonas phosphorivorans</name>
    <dbReference type="NCBI Taxonomy" id="2899244"/>
    <lineage>
        <taxon>Bacteria</taxon>
        <taxon>Pseudomonadati</taxon>
        <taxon>Pseudomonadota</taxon>
        <taxon>Betaproteobacteria</taxon>
        <taxon>Rhodocyclales</taxon>
        <taxon>Azonexaceae</taxon>
        <taxon>Dechloromonas</taxon>
    </lineage>
</organism>
<accession>A0A9D7QPC1</accession>
<dbReference type="AlphaFoldDB" id="A0A9D7QPC1"/>
<dbReference type="EMBL" id="JADKBR010000019">
    <property type="protein sequence ID" value="MBK8891830.1"/>
    <property type="molecule type" value="Genomic_DNA"/>
</dbReference>
<evidence type="ECO:0000313" key="1">
    <source>
        <dbReference type="EMBL" id="MBK8891830.1"/>
    </source>
</evidence>
<evidence type="ECO:0000313" key="2">
    <source>
        <dbReference type="Proteomes" id="UP000808146"/>
    </source>
</evidence>
<proteinExistence type="predicted"/>
<evidence type="ECO:0008006" key="3">
    <source>
        <dbReference type="Google" id="ProtNLM"/>
    </source>
</evidence>
<comment type="caution">
    <text evidence="1">The sequence shown here is derived from an EMBL/GenBank/DDBJ whole genome shotgun (WGS) entry which is preliminary data.</text>
</comment>
<reference evidence="1" key="1">
    <citation type="submission" date="2020-10" db="EMBL/GenBank/DDBJ databases">
        <title>Connecting structure to function with the recovery of over 1000 high-quality activated sludge metagenome-assembled genomes encoding full-length rRNA genes using long-read sequencing.</title>
        <authorList>
            <person name="Singleton C.M."/>
            <person name="Petriglieri F."/>
            <person name="Kristensen J.M."/>
            <person name="Kirkegaard R.H."/>
            <person name="Michaelsen T.Y."/>
            <person name="Andersen M.H."/>
            <person name="Karst S.M."/>
            <person name="Dueholm M.S."/>
            <person name="Nielsen P.H."/>
            <person name="Albertsen M."/>
        </authorList>
    </citation>
    <scope>NUCLEOTIDE SEQUENCE</scope>
    <source>
        <strain evidence="1">OdNE_18-Q3-R46-58_BAT3C.305</strain>
    </source>
</reference>
<dbReference type="Proteomes" id="UP000808146">
    <property type="component" value="Unassembled WGS sequence"/>
</dbReference>
<gene>
    <name evidence="1" type="ORF">IPN75_16330</name>
</gene>
<name>A0A9D7QPC1_9RHOO</name>